<feature type="region of interest" description="Disordered" evidence="1">
    <location>
        <begin position="186"/>
        <end position="206"/>
    </location>
</feature>
<feature type="region of interest" description="Disordered" evidence="1">
    <location>
        <begin position="517"/>
        <end position="591"/>
    </location>
</feature>
<evidence type="ECO:0000256" key="1">
    <source>
        <dbReference type="SAM" id="MobiDB-lite"/>
    </source>
</evidence>
<feature type="compositionally biased region" description="Polar residues" evidence="1">
    <location>
        <begin position="614"/>
        <end position="625"/>
    </location>
</feature>
<keyword evidence="3" id="KW-1185">Reference proteome</keyword>
<evidence type="ECO:0000313" key="2">
    <source>
        <dbReference type="EMBL" id="KAF5378320.1"/>
    </source>
</evidence>
<feature type="compositionally biased region" description="Basic and acidic residues" evidence="1">
    <location>
        <begin position="565"/>
        <end position="586"/>
    </location>
</feature>
<comment type="caution">
    <text evidence="2">The sequence shown here is derived from an EMBL/GenBank/DDBJ whole genome shotgun (WGS) entry which is preliminary data.</text>
</comment>
<proteinExistence type="predicted"/>
<dbReference type="OrthoDB" id="3263038at2759"/>
<feature type="compositionally biased region" description="Polar residues" evidence="1">
    <location>
        <begin position="265"/>
        <end position="274"/>
    </location>
</feature>
<feature type="region of interest" description="Disordered" evidence="1">
    <location>
        <begin position="607"/>
        <end position="680"/>
    </location>
</feature>
<accession>A0A8H5M1Z4</accession>
<reference evidence="2 3" key="1">
    <citation type="journal article" date="2020" name="ISME J.">
        <title>Uncovering the hidden diversity of litter-decomposition mechanisms in mushroom-forming fungi.</title>
        <authorList>
            <person name="Floudas D."/>
            <person name="Bentzer J."/>
            <person name="Ahren D."/>
            <person name="Johansson T."/>
            <person name="Persson P."/>
            <person name="Tunlid A."/>
        </authorList>
    </citation>
    <scope>NUCLEOTIDE SEQUENCE [LARGE SCALE GENOMIC DNA]</scope>
    <source>
        <strain evidence="2 3">CBS 661.87</strain>
    </source>
</reference>
<feature type="compositionally biased region" description="Basic and acidic residues" evidence="1">
    <location>
        <begin position="651"/>
        <end position="670"/>
    </location>
</feature>
<gene>
    <name evidence="2" type="ORF">D9615_008779</name>
</gene>
<feature type="region of interest" description="Disordered" evidence="1">
    <location>
        <begin position="265"/>
        <end position="298"/>
    </location>
</feature>
<dbReference type="AlphaFoldDB" id="A0A8H5M1Z4"/>
<dbReference type="Pfam" id="PF14223">
    <property type="entry name" value="Retrotran_gag_2"/>
    <property type="match status" value="1"/>
</dbReference>
<evidence type="ECO:0000313" key="3">
    <source>
        <dbReference type="Proteomes" id="UP000565441"/>
    </source>
</evidence>
<organism evidence="2 3">
    <name type="scientific">Tricholomella constricta</name>
    <dbReference type="NCBI Taxonomy" id="117010"/>
    <lineage>
        <taxon>Eukaryota</taxon>
        <taxon>Fungi</taxon>
        <taxon>Dikarya</taxon>
        <taxon>Basidiomycota</taxon>
        <taxon>Agaricomycotina</taxon>
        <taxon>Agaricomycetes</taxon>
        <taxon>Agaricomycetidae</taxon>
        <taxon>Agaricales</taxon>
        <taxon>Tricholomatineae</taxon>
        <taxon>Lyophyllaceae</taxon>
        <taxon>Tricholomella</taxon>
    </lineage>
</organism>
<dbReference type="Proteomes" id="UP000565441">
    <property type="component" value="Unassembled WGS sequence"/>
</dbReference>
<dbReference type="EMBL" id="JAACJP010000020">
    <property type="protein sequence ID" value="KAF5378320.1"/>
    <property type="molecule type" value="Genomic_DNA"/>
</dbReference>
<protein>
    <submittedName>
        <fullName evidence="2">Uncharacterized protein</fullName>
    </submittedName>
</protein>
<feature type="region of interest" description="Disordered" evidence="1">
    <location>
        <begin position="1"/>
        <end position="75"/>
    </location>
</feature>
<sequence>MMLGVPTDNDPRRSADPPLATSLPPTPTAGQRSAEVRTSPASYPAAPHPNAYTVLGVPTDNNPRRSADPPLATPLPPTPTLIQCWTTIRGALYRPAAAPAGPLVQCHTATCRGPAGVAAAPLVPSSTLQCIAPLDSGTRYIVVETFDGIPVVTLADLNGHMVSIHNETNDLPAWWSECPPSEEPKMRSLAWSTAHAPSPGLSSTPVLDNAATRSRLKDHTQLPHPTPPFLCLASLSSSGSPHAPCSSDNYSLGFISNVQTLSLDTQPVGISSGPSPRDPDAHHSRAPPTRGTFGATSYGPRLSTRLLLSMSTNASTLADTLPSSIPKLDASGINWAIFSIHFKDAVQAKGFWGHYSGASARIVIPDGATATPAQEIEIAKWEKDECSAKSLLTQKIPDSALMRVHKKPTVKERWDAIVAEYTDKGAYAQNELRTKFLESKCPDKGDVPEFLDALAMQYEKLATVGVEISDTDYRSTILSSLPISLSNFASGQLAGARQYTASKTIAPDALISMICEESDRQRAQRTRRAPVKSKDGDRNEAMAFTPGKANPKWKGGRNASASRAAPDHYKDKCPKSSKSSTKDKGRGGAANAAIESDYEGEGAFAAHSVDGYTSDESSLPALQTVSDSSSGSDRGDDTDSDGDWFSEVSENDLRDPWADEAEPEGRDRGRRERSRPQPIH</sequence>
<name>A0A8H5M1Z4_9AGAR</name>